<comment type="caution">
    <text evidence="1">The sequence shown here is derived from an EMBL/GenBank/DDBJ whole genome shotgun (WGS) entry which is preliminary data.</text>
</comment>
<name>A0A010SEB3_9PEZI</name>
<reference evidence="1 2" key="1">
    <citation type="submission" date="2014-02" db="EMBL/GenBank/DDBJ databases">
        <title>The genome sequence of Colletotrichum fioriniae PJ7.</title>
        <authorList>
            <person name="Baroncelli R."/>
            <person name="Thon M.R."/>
        </authorList>
    </citation>
    <scope>NUCLEOTIDE SEQUENCE [LARGE SCALE GENOMIC DNA]</scope>
    <source>
        <strain evidence="1 2">PJ7</strain>
    </source>
</reference>
<keyword evidence="2" id="KW-1185">Reference proteome</keyword>
<gene>
    <name evidence="1" type="ORF">CFIO01_07004</name>
</gene>
<dbReference type="OrthoDB" id="10360054at2759"/>
<evidence type="ECO:0000313" key="2">
    <source>
        <dbReference type="Proteomes" id="UP000020467"/>
    </source>
</evidence>
<organism evidence="1 2">
    <name type="scientific">Colletotrichum fioriniae PJ7</name>
    <dbReference type="NCBI Taxonomy" id="1445577"/>
    <lineage>
        <taxon>Eukaryota</taxon>
        <taxon>Fungi</taxon>
        <taxon>Dikarya</taxon>
        <taxon>Ascomycota</taxon>
        <taxon>Pezizomycotina</taxon>
        <taxon>Sordariomycetes</taxon>
        <taxon>Hypocreomycetidae</taxon>
        <taxon>Glomerellales</taxon>
        <taxon>Glomerellaceae</taxon>
        <taxon>Colletotrichum</taxon>
        <taxon>Colletotrichum acutatum species complex</taxon>
    </lineage>
</organism>
<evidence type="ECO:0000313" key="1">
    <source>
        <dbReference type="EMBL" id="EXF83108.1"/>
    </source>
</evidence>
<accession>A0A010SEB3</accession>
<dbReference type="HOGENOM" id="CLU_1758649_0_0_1"/>
<dbReference type="EMBL" id="JARH01000263">
    <property type="protein sequence ID" value="EXF83108.1"/>
    <property type="molecule type" value="Genomic_DNA"/>
</dbReference>
<dbReference type="KEGG" id="cfj:CFIO01_07004"/>
<protein>
    <submittedName>
        <fullName evidence="1">Uncharacterized protein</fullName>
    </submittedName>
</protein>
<sequence>MCSEHNAKLSQSAPAILQAQSTTLACDSPPLFLLLSSCKPHLLTASSPKTQRPLTGLSSLRMDTRSPRIPYRPACNHRARSMDHRQWSTNHTQTTGRLGVLGQIKGSLTSVDRRYLCAKLAWPPPASALDEDIYTAAARPPCRKYACE</sequence>
<dbReference type="Proteomes" id="UP000020467">
    <property type="component" value="Unassembled WGS sequence"/>
</dbReference>
<proteinExistence type="predicted"/>
<dbReference type="AlphaFoldDB" id="A0A010SEB3"/>